<dbReference type="InterPro" id="IPR043130">
    <property type="entry name" value="CDP-OH_PTrfase_TM_dom"/>
</dbReference>
<sequence length="240" mass="27303">MSDAFDKSQKPCYNEIVSPNLKNLFNFIYNPEGKMRILAKIEKCLERIINAKENFLRNILKPLPLWLNPNQLTLIRILCVLPVIFLILNEKRAIALVFFIFGVFMDLIDGPLARTRKKETDIGKILDSLADKLLVAGALMALLYKSPFLLSPLLFWSILVFESFLVILLIIGKAMLTQSGIKKRLGANLWGKWKTFLHSIGISLLFLEQPFWAKIILWPSVILAIASIIGYLAFKAPEQS</sequence>
<name>A0A1F6C0R7_9BACT</name>
<dbReference type="GO" id="GO:0016780">
    <property type="term" value="F:phosphotransferase activity, for other substituted phosphate groups"/>
    <property type="evidence" value="ECO:0007669"/>
    <property type="project" value="InterPro"/>
</dbReference>
<dbReference type="InterPro" id="IPR048254">
    <property type="entry name" value="CDP_ALCOHOL_P_TRANSF_CS"/>
</dbReference>
<feature type="transmembrane region" description="Helical" evidence="12">
    <location>
        <begin position="193"/>
        <end position="209"/>
    </location>
</feature>
<dbReference type="EMBL" id="MFKM01000038">
    <property type="protein sequence ID" value="OGG42806.1"/>
    <property type="molecule type" value="Genomic_DNA"/>
</dbReference>
<evidence type="ECO:0000256" key="11">
    <source>
        <dbReference type="RuleBase" id="RU003750"/>
    </source>
</evidence>
<evidence type="ECO:0000256" key="3">
    <source>
        <dbReference type="ARBA" id="ARBA00022516"/>
    </source>
</evidence>
<evidence type="ECO:0000256" key="5">
    <source>
        <dbReference type="ARBA" id="ARBA00022692"/>
    </source>
</evidence>
<dbReference type="InterPro" id="IPR050324">
    <property type="entry name" value="CDP-alcohol_PTase-I"/>
</dbReference>
<keyword evidence="5 12" id="KW-0812">Transmembrane</keyword>
<keyword evidence="7" id="KW-0443">Lipid metabolism</keyword>
<dbReference type="PANTHER" id="PTHR14269:SF62">
    <property type="entry name" value="CDP-DIACYLGLYCEROL--GLYCEROL-3-PHOSPHATE 3-PHOSPHATIDYLTRANSFERASE 1, CHLOROPLASTIC"/>
    <property type="match status" value="1"/>
</dbReference>
<dbReference type="AlphaFoldDB" id="A0A1F6C0R7"/>
<evidence type="ECO:0000256" key="4">
    <source>
        <dbReference type="ARBA" id="ARBA00022679"/>
    </source>
</evidence>
<comment type="subcellular location">
    <subcellularLocation>
        <location evidence="1">Membrane</location>
        <topology evidence="1">Multi-pass membrane protein</topology>
    </subcellularLocation>
</comment>
<evidence type="ECO:0000313" key="14">
    <source>
        <dbReference type="Proteomes" id="UP000176633"/>
    </source>
</evidence>
<keyword evidence="4 11" id="KW-0808">Transferase</keyword>
<feature type="transmembrane region" description="Helical" evidence="12">
    <location>
        <begin position="150"/>
        <end position="172"/>
    </location>
</feature>
<dbReference type="PROSITE" id="PS00379">
    <property type="entry name" value="CDP_ALCOHOL_P_TRANSF"/>
    <property type="match status" value="1"/>
</dbReference>
<evidence type="ECO:0000256" key="10">
    <source>
        <dbReference type="ARBA" id="ARBA00023264"/>
    </source>
</evidence>
<evidence type="ECO:0000313" key="13">
    <source>
        <dbReference type="EMBL" id="OGG42806.1"/>
    </source>
</evidence>
<organism evidence="13 14">
    <name type="scientific">Candidatus Jorgensenbacteria bacterium RIFCSPLOWO2_12_FULL_42_11</name>
    <dbReference type="NCBI Taxonomy" id="1798473"/>
    <lineage>
        <taxon>Bacteria</taxon>
        <taxon>Candidatus Joergenseniibacteriota</taxon>
    </lineage>
</organism>
<feature type="transmembrane region" description="Helical" evidence="12">
    <location>
        <begin position="93"/>
        <end position="113"/>
    </location>
</feature>
<keyword evidence="10" id="KW-1208">Phospholipid metabolism</keyword>
<dbReference type="Gene3D" id="1.20.120.1760">
    <property type="match status" value="1"/>
</dbReference>
<evidence type="ECO:0000256" key="7">
    <source>
        <dbReference type="ARBA" id="ARBA00023098"/>
    </source>
</evidence>
<evidence type="ECO:0000256" key="9">
    <source>
        <dbReference type="ARBA" id="ARBA00023209"/>
    </source>
</evidence>
<dbReference type="STRING" id="1798473.A3G50_02590"/>
<gene>
    <name evidence="13" type="ORF">A3G50_02590</name>
</gene>
<proteinExistence type="inferred from homology"/>
<evidence type="ECO:0000256" key="1">
    <source>
        <dbReference type="ARBA" id="ARBA00004141"/>
    </source>
</evidence>
<dbReference type="PANTHER" id="PTHR14269">
    <property type="entry name" value="CDP-DIACYLGLYCEROL--GLYCEROL-3-PHOSPHATE 3-PHOSPHATIDYLTRANSFERASE-RELATED"/>
    <property type="match status" value="1"/>
</dbReference>
<dbReference type="GO" id="GO:0016020">
    <property type="term" value="C:membrane"/>
    <property type="evidence" value="ECO:0007669"/>
    <property type="project" value="UniProtKB-SubCell"/>
</dbReference>
<dbReference type="InterPro" id="IPR000462">
    <property type="entry name" value="CDP-OH_P_trans"/>
</dbReference>
<feature type="transmembrane region" description="Helical" evidence="12">
    <location>
        <begin position="65"/>
        <end position="87"/>
    </location>
</feature>
<dbReference type="Proteomes" id="UP000176633">
    <property type="component" value="Unassembled WGS sequence"/>
</dbReference>
<keyword evidence="3" id="KW-0444">Lipid biosynthesis</keyword>
<evidence type="ECO:0000256" key="2">
    <source>
        <dbReference type="ARBA" id="ARBA00010441"/>
    </source>
</evidence>
<accession>A0A1F6C0R7</accession>
<protein>
    <recommendedName>
        <fullName evidence="15">CDP-diacylglycerol--glycerol-3-phosphate 3-phosphatidyltransferase</fullName>
    </recommendedName>
</protein>
<comment type="similarity">
    <text evidence="2 11">Belongs to the CDP-alcohol phosphatidyltransferase class-I family.</text>
</comment>
<reference evidence="13 14" key="1">
    <citation type="journal article" date="2016" name="Nat. Commun.">
        <title>Thousands of microbial genomes shed light on interconnected biogeochemical processes in an aquifer system.</title>
        <authorList>
            <person name="Anantharaman K."/>
            <person name="Brown C.T."/>
            <person name="Hug L.A."/>
            <person name="Sharon I."/>
            <person name="Castelle C.J."/>
            <person name="Probst A.J."/>
            <person name="Thomas B.C."/>
            <person name="Singh A."/>
            <person name="Wilkins M.J."/>
            <person name="Karaoz U."/>
            <person name="Brodie E.L."/>
            <person name="Williams K.H."/>
            <person name="Hubbard S.S."/>
            <person name="Banfield J.F."/>
        </authorList>
    </citation>
    <scope>NUCLEOTIDE SEQUENCE [LARGE SCALE GENOMIC DNA]</scope>
</reference>
<dbReference type="Pfam" id="PF01066">
    <property type="entry name" value="CDP-OH_P_transf"/>
    <property type="match status" value="1"/>
</dbReference>
<keyword evidence="6 12" id="KW-1133">Transmembrane helix</keyword>
<comment type="caution">
    <text evidence="13">The sequence shown here is derived from an EMBL/GenBank/DDBJ whole genome shotgun (WGS) entry which is preliminary data.</text>
</comment>
<feature type="transmembrane region" description="Helical" evidence="12">
    <location>
        <begin position="215"/>
        <end position="234"/>
    </location>
</feature>
<dbReference type="GO" id="GO:0046474">
    <property type="term" value="P:glycerophospholipid biosynthetic process"/>
    <property type="evidence" value="ECO:0007669"/>
    <property type="project" value="TreeGrafter"/>
</dbReference>
<evidence type="ECO:0000256" key="8">
    <source>
        <dbReference type="ARBA" id="ARBA00023136"/>
    </source>
</evidence>
<keyword evidence="9" id="KW-0594">Phospholipid biosynthesis</keyword>
<keyword evidence="8 12" id="KW-0472">Membrane</keyword>
<evidence type="ECO:0000256" key="12">
    <source>
        <dbReference type="SAM" id="Phobius"/>
    </source>
</evidence>
<evidence type="ECO:0000256" key="6">
    <source>
        <dbReference type="ARBA" id="ARBA00022989"/>
    </source>
</evidence>
<evidence type="ECO:0008006" key="15">
    <source>
        <dbReference type="Google" id="ProtNLM"/>
    </source>
</evidence>